<dbReference type="AlphaFoldDB" id="A0A7J8CWB9"/>
<evidence type="ECO:0000313" key="3">
    <source>
        <dbReference type="Proteomes" id="UP000550707"/>
    </source>
</evidence>
<dbReference type="InterPro" id="IPR037694">
    <property type="entry name" value="MTNAP1"/>
</dbReference>
<proteinExistence type="predicted"/>
<keyword evidence="3" id="KW-1185">Reference proteome</keyword>
<reference evidence="2 3" key="1">
    <citation type="journal article" date="2020" name="Nature">
        <title>Six reference-quality genomes reveal evolution of bat adaptations.</title>
        <authorList>
            <person name="Jebb D."/>
            <person name="Huang Z."/>
            <person name="Pippel M."/>
            <person name="Hughes G.M."/>
            <person name="Lavrichenko K."/>
            <person name="Devanna P."/>
            <person name="Winkler S."/>
            <person name="Jermiin L.S."/>
            <person name="Skirmuntt E.C."/>
            <person name="Katzourakis A."/>
            <person name="Burkitt-Gray L."/>
            <person name="Ray D.A."/>
            <person name="Sullivan K.A.M."/>
            <person name="Roscito J.G."/>
            <person name="Kirilenko B.M."/>
            <person name="Davalos L.M."/>
            <person name="Corthals A.P."/>
            <person name="Power M.L."/>
            <person name="Jones G."/>
            <person name="Ransome R.D."/>
            <person name="Dechmann D.K.N."/>
            <person name="Locatelli A.G."/>
            <person name="Puechmaille S.J."/>
            <person name="Fedrigo O."/>
            <person name="Jarvis E.D."/>
            <person name="Hiller M."/>
            <person name="Vernes S.C."/>
            <person name="Myers E.W."/>
            <person name="Teeling E.C."/>
        </authorList>
    </citation>
    <scope>NUCLEOTIDE SEQUENCE [LARGE SCALE GENOMIC DNA]</scope>
    <source>
        <strain evidence="2">MMolMol1</strain>
        <tissue evidence="2">Muscle</tissue>
    </source>
</reference>
<comment type="caution">
    <text evidence="2">The sequence shown here is derived from an EMBL/GenBank/DDBJ whole genome shotgun (WGS) entry which is preliminary data.</text>
</comment>
<dbReference type="PANTHER" id="PTHR16270">
    <property type="entry name" value="HYPOTHETICAL LOC287798"/>
    <property type="match status" value="1"/>
</dbReference>
<dbReference type="EMBL" id="JACASF010000019">
    <property type="protein sequence ID" value="KAF6415125.1"/>
    <property type="molecule type" value="Genomic_DNA"/>
</dbReference>
<sequence length="94" mass="10683">MEVCPYFPLLERSSTALWSWDPPTKLTTSNVSLMRLLGAVQKGWIKCSTTMKSGVGGVTMLFTGYFVLCCSWSFRHLTFSLKFLTPWHITVQLD</sequence>
<keyword evidence="1" id="KW-0472">Membrane</keyword>
<name>A0A7J8CWB9_MOLMO</name>
<feature type="transmembrane region" description="Helical" evidence="1">
    <location>
        <begin position="54"/>
        <end position="74"/>
    </location>
</feature>
<dbReference type="PANTHER" id="PTHR16270:SF5">
    <property type="entry name" value="HYPOTHETICAL LOC287798"/>
    <property type="match status" value="1"/>
</dbReference>
<dbReference type="Proteomes" id="UP000550707">
    <property type="component" value="Unassembled WGS sequence"/>
</dbReference>
<keyword evidence="1" id="KW-1133">Transmembrane helix</keyword>
<evidence type="ECO:0000256" key="1">
    <source>
        <dbReference type="SAM" id="Phobius"/>
    </source>
</evidence>
<protein>
    <submittedName>
        <fullName evidence="2">Sperm-expressed protein 1</fullName>
    </submittedName>
</protein>
<organism evidence="2 3">
    <name type="scientific">Molossus molossus</name>
    <name type="common">Pallas' mastiff bat</name>
    <name type="synonym">Vespertilio molossus</name>
    <dbReference type="NCBI Taxonomy" id="27622"/>
    <lineage>
        <taxon>Eukaryota</taxon>
        <taxon>Metazoa</taxon>
        <taxon>Chordata</taxon>
        <taxon>Craniata</taxon>
        <taxon>Vertebrata</taxon>
        <taxon>Euteleostomi</taxon>
        <taxon>Mammalia</taxon>
        <taxon>Eutheria</taxon>
        <taxon>Laurasiatheria</taxon>
        <taxon>Chiroptera</taxon>
        <taxon>Yangochiroptera</taxon>
        <taxon>Molossidae</taxon>
        <taxon>Molossus</taxon>
    </lineage>
</organism>
<keyword evidence="1" id="KW-0812">Transmembrane</keyword>
<accession>A0A7J8CWB9</accession>
<evidence type="ECO:0000313" key="2">
    <source>
        <dbReference type="EMBL" id="KAF6415125.1"/>
    </source>
</evidence>
<gene>
    <name evidence="2" type="ORF">HJG59_001737</name>
</gene>